<proteinExistence type="predicted"/>
<accession>A0ABD3M2F3</accession>
<name>A0ABD3M2F3_9STRA</name>
<sequence length="98" mass="10921">MRWRGGRLVQCPMTGEDEELANDMMMSTMLGAKAGKGKMSKGMAGGMEGDMTAMSAEEKLINPHTMSSCFHITCYFIKMPSTELFITLFLCRVQHNTM</sequence>
<reference evidence="1 2" key="1">
    <citation type="submission" date="2024-10" db="EMBL/GenBank/DDBJ databases">
        <title>Updated reference genomes for cyclostephanoid diatoms.</title>
        <authorList>
            <person name="Roberts W.R."/>
            <person name="Alverson A.J."/>
        </authorList>
    </citation>
    <scope>NUCLEOTIDE SEQUENCE [LARGE SCALE GENOMIC DNA]</scope>
    <source>
        <strain evidence="1 2">AJA232-27</strain>
    </source>
</reference>
<dbReference type="AlphaFoldDB" id="A0ABD3M2F3"/>
<organism evidence="1 2">
    <name type="scientific">Discostella pseudostelligera</name>
    <dbReference type="NCBI Taxonomy" id="259834"/>
    <lineage>
        <taxon>Eukaryota</taxon>
        <taxon>Sar</taxon>
        <taxon>Stramenopiles</taxon>
        <taxon>Ochrophyta</taxon>
        <taxon>Bacillariophyta</taxon>
        <taxon>Coscinodiscophyceae</taxon>
        <taxon>Thalassiosirophycidae</taxon>
        <taxon>Stephanodiscales</taxon>
        <taxon>Stephanodiscaceae</taxon>
        <taxon>Discostella</taxon>
    </lineage>
</organism>
<evidence type="ECO:0000313" key="2">
    <source>
        <dbReference type="Proteomes" id="UP001530293"/>
    </source>
</evidence>
<comment type="caution">
    <text evidence="1">The sequence shown here is derived from an EMBL/GenBank/DDBJ whole genome shotgun (WGS) entry which is preliminary data.</text>
</comment>
<gene>
    <name evidence="1" type="ORF">ACHAWU_004852</name>
</gene>
<keyword evidence="2" id="KW-1185">Reference proteome</keyword>
<evidence type="ECO:0000313" key="1">
    <source>
        <dbReference type="EMBL" id="KAL3758214.1"/>
    </source>
</evidence>
<dbReference type="EMBL" id="JALLBG020000237">
    <property type="protein sequence ID" value="KAL3758214.1"/>
    <property type="molecule type" value="Genomic_DNA"/>
</dbReference>
<dbReference type="Proteomes" id="UP001530293">
    <property type="component" value="Unassembled WGS sequence"/>
</dbReference>
<protein>
    <submittedName>
        <fullName evidence="1">Uncharacterized protein</fullName>
    </submittedName>
</protein>